<comment type="caution">
    <text evidence="3">The sequence shown here is derived from an EMBL/GenBank/DDBJ whole genome shotgun (WGS) entry which is preliminary data.</text>
</comment>
<feature type="region of interest" description="Disordered" evidence="1">
    <location>
        <begin position="294"/>
        <end position="314"/>
    </location>
</feature>
<proteinExistence type="predicted"/>
<dbReference type="InterPro" id="IPR006311">
    <property type="entry name" value="TAT_signal"/>
</dbReference>
<evidence type="ECO:0000256" key="1">
    <source>
        <dbReference type="SAM" id="MobiDB-lite"/>
    </source>
</evidence>
<sequence length="314" mass="34534">MDNSRRSFLRSAAAIGVASTAGCTSLVGSGGGGAGSITIGSKRFAEQEILAHMSIIALEENTDLEVVDETGLGGTSQNVNALKNGEIDSYWTYTGTLWHQILGESEVIADPETIYDRAEAAAEEKWGLTLTEPSKADATWTIIARPDWANDTGIETISDFAGYINEGNTDFTFVSYTEYAEREDGLPALISDYDIEQSMWDEVSLKKVGYGGLNYQILNDDQAVATSGWQTQPQIFRYDLQILEDDRDHFSAYDIVPIIHQDFIEEHPEVEETLDAVAPTVTTEKMQKMNLDASIEDKEPSSVAREHLKSEGLI</sequence>
<keyword evidence="4" id="KW-1185">Reference proteome</keyword>
<dbReference type="Gene3D" id="3.40.190.10">
    <property type="entry name" value="Periplasmic binding protein-like II"/>
    <property type="match status" value="1"/>
</dbReference>
<feature type="domain" description="ABC-type glycine betaine transport system substrate-binding" evidence="2">
    <location>
        <begin position="36"/>
        <end position="309"/>
    </location>
</feature>
<dbReference type="GO" id="GO:0022857">
    <property type="term" value="F:transmembrane transporter activity"/>
    <property type="evidence" value="ECO:0007669"/>
    <property type="project" value="InterPro"/>
</dbReference>
<evidence type="ECO:0000313" key="3">
    <source>
        <dbReference type="EMBL" id="MBV0903536.1"/>
    </source>
</evidence>
<accession>A0AA41KJ60</accession>
<dbReference type="Pfam" id="PF04069">
    <property type="entry name" value="OpuAC"/>
    <property type="match status" value="1"/>
</dbReference>
<dbReference type="CDD" id="cd13528">
    <property type="entry name" value="PBP2_osmoprotectants"/>
    <property type="match status" value="1"/>
</dbReference>
<dbReference type="SUPFAM" id="SSF53850">
    <property type="entry name" value="Periplasmic binding protein-like II"/>
    <property type="match status" value="1"/>
</dbReference>
<gene>
    <name evidence="3" type="ORF">KTS37_17270</name>
</gene>
<feature type="compositionally biased region" description="Basic and acidic residues" evidence="1">
    <location>
        <begin position="295"/>
        <end position="314"/>
    </location>
</feature>
<dbReference type="PROSITE" id="PS51257">
    <property type="entry name" value="PROKAR_LIPOPROTEIN"/>
    <property type="match status" value="1"/>
</dbReference>
<dbReference type="GO" id="GO:0043190">
    <property type="term" value="C:ATP-binding cassette (ABC) transporter complex"/>
    <property type="evidence" value="ECO:0007669"/>
    <property type="project" value="InterPro"/>
</dbReference>
<dbReference type="Gene3D" id="3.40.190.120">
    <property type="entry name" value="Osmoprotection protein (prox), domain 2"/>
    <property type="match status" value="1"/>
</dbReference>
<dbReference type="AlphaFoldDB" id="A0AA41KJ60"/>
<organism evidence="3 4">
    <name type="scientific">Haloarcula salina</name>
    <dbReference type="NCBI Taxonomy" id="1429914"/>
    <lineage>
        <taxon>Archaea</taxon>
        <taxon>Methanobacteriati</taxon>
        <taxon>Methanobacteriota</taxon>
        <taxon>Stenosarchaea group</taxon>
        <taxon>Halobacteria</taxon>
        <taxon>Halobacteriales</taxon>
        <taxon>Haloarculaceae</taxon>
        <taxon>Haloarcula</taxon>
    </lineage>
</organism>
<protein>
    <recommendedName>
        <fullName evidence="2">ABC-type glycine betaine transport system substrate-binding domain-containing protein</fullName>
    </recommendedName>
</protein>
<evidence type="ECO:0000259" key="2">
    <source>
        <dbReference type="Pfam" id="PF04069"/>
    </source>
</evidence>
<dbReference type="InterPro" id="IPR007210">
    <property type="entry name" value="ABC_Gly_betaine_transp_sub-bd"/>
</dbReference>
<reference evidence="3" key="1">
    <citation type="submission" date="2021-06" db="EMBL/GenBank/DDBJ databases">
        <title>New haloarchaea isolates fom saline soil.</title>
        <authorList>
            <person name="Duran-Viseras A."/>
            <person name="Sanchez-Porro C.S."/>
            <person name="Ventosa A."/>
        </authorList>
    </citation>
    <scope>NUCLEOTIDE SEQUENCE</scope>
    <source>
        <strain evidence="3">JCM 18369</strain>
    </source>
</reference>
<dbReference type="RefSeq" id="WP_162414590.1">
    <property type="nucleotide sequence ID" value="NZ_JAHQXE010000006.1"/>
</dbReference>
<dbReference type="Proteomes" id="UP001166304">
    <property type="component" value="Unassembled WGS sequence"/>
</dbReference>
<dbReference type="PROSITE" id="PS51318">
    <property type="entry name" value="TAT"/>
    <property type="match status" value="1"/>
</dbReference>
<dbReference type="EMBL" id="JAHQXE010000006">
    <property type="protein sequence ID" value="MBV0903536.1"/>
    <property type="molecule type" value="Genomic_DNA"/>
</dbReference>
<evidence type="ECO:0000313" key="4">
    <source>
        <dbReference type="Proteomes" id="UP001166304"/>
    </source>
</evidence>
<name>A0AA41KJ60_9EURY</name>